<feature type="domain" description="N-acetyltransferase" evidence="1">
    <location>
        <begin position="6"/>
        <end position="164"/>
    </location>
</feature>
<sequence length="208" mass="23821">MRQDNIIIRRETPANYAAVEHLTREAFWNVYRPGCLEHYVVHVLRRDPDFVPELDLVMERDGVLIGHVLYMRAKIVADDGREIPMMTFGPISIRPDLQRQGLGKYLLDESMERARELGAGALCIEGNIDFYGKSGFVVAGTRGVRYHGEPEQEIVPYVLLRELQPDFLKGVTGVYHTPKGYYVDEAAAEEFDRNFPPKEKLRLPGQLF</sequence>
<dbReference type="Pfam" id="PF00583">
    <property type="entry name" value="Acetyltransf_1"/>
    <property type="match status" value="1"/>
</dbReference>
<dbReference type="InterPro" id="IPR016181">
    <property type="entry name" value="Acyl_CoA_acyltransferase"/>
</dbReference>
<dbReference type="PROSITE" id="PS51186">
    <property type="entry name" value="GNAT"/>
    <property type="match status" value="1"/>
</dbReference>
<dbReference type="InterPro" id="IPR000182">
    <property type="entry name" value="GNAT_dom"/>
</dbReference>
<evidence type="ECO:0000313" key="3">
    <source>
        <dbReference type="Proteomes" id="UP000660021"/>
    </source>
</evidence>
<keyword evidence="3" id="KW-1185">Reference proteome</keyword>
<dbReference type="PANTHER" id="PTHR43617">
    <property type="entry name" value="L-AMINO ACID N-ACETYLTRANSFERASE"/>
    <property type="match status" value="1"/>
</dbReference>
<evidence type="ECO:0000313" key="2">
    <source>
        <dbReference type="EMBL" id="MBC5730450.1"/>
    </source>
</evidence>
<accession>A0ABR7HSD5</accession>
<comment type="caution">
    <text evidence="2">The sequence shown here is derived from an EMBL/GenBank/DDBJ whole genome shotgun (WGS) entry which is preliminary data.</text>
</comment>
<dbReference type="EMBL" id="JACOPR010000003">
    <property type="protein sequence ID" value="MBC5730450.1"/>
    <property type="molecule type" value="Genomic_DNA"/>
</dbReference>
<dbReference type="CDD" id="cd04301">
    <property type="entry name" value="NAT_SF"/>
    <property type="match status" value="1"/>
</dbReference>
<protein>
    <submittedName>
        <fullName evidence="2">N-acetyltransferase</fullName>
    </submittedName>
</protein>
<dbReference type="Proteomes" id="UP000660021">
    <property type="component" value="Unassembled WGS sequence"/>
</dbReference>
<name>A0ABR7HSD5_9FIRM</name>
<organism evidence="2 3">
    <name type="scientific">Pseudoflavonifractor hominis</name>
    <dbReference type="NCBI Taxonomy" id="2763059"/>
    <lineage>
        <taxon>Bacteria</taxon>
        <taxon>Bacillati</taxon>
        <taxon>Bacillota</taxon>
        <taxon>Clostridia</taxon>
        <taxon>Eubacteriales</taxon>
        <taxon>Oscillospiraceae</taxon>
        <taxon>Pseudoflavonifractor</taxon>
    </lineage>
</organism>
<dbReference type="SUPFAM" id="SSF55729">
    <property type="entry name" value="Acyl-CoA N-acyltransferases (Nat)"/>
    <property type="match status" value="1"/>
</dbReference>
<dbReference type="Gene3D" id="3.40.630.30">
    <property type="match status" value="1"/>
</dbReference>
<reference evidence="2 3" key="1">
    <citation type="submission" date="2020-08" db="EMBL/GenBank/DDBJ databases">
        <title>Genome public.</title>
        <authorList>
            <person name="Liu C."/>
            <person name="Sun Q."/>
        </authorList>
    </citation>
    <scope>NUCLEOTIDE SEQUENCE [LARGE SCALE GENOMIC DNA]</scope>
    <source>
        <strain evidence="2 3">New-38</strain>
    </source>
</reference>
<dbReference type="RefSeq" id="WP_186963350.1">
    <property type="nucleotide sequence ID" value="NZ_JACOPR010000003.1"/>
</dbReference>
<evidence type="ECO:0000259" key="1">
    <source>
        <dbReference type="PROSITE" id="PS51186"/>
    </source>
</evidence>
<proteinExistence type="predicted"/>
<gene>
    <name evidence="2" type="ORF">H8S34_06340</name>
</gene>
<dbReference type="InterPro" id="IPR050276">
    <property type="entry name" value="MshD_Acetyltransferase"/>
</dbReference>
<dbReference type="PANTHER" id="PTHR43617:SF2">
    <property type="entry name" value="UPF0039 PROTEIN SLL0451"/>
    <property type="match status" value="1"/>
</dbReference>